<dbReference type="InterPro" id="IPR010982">
    <property type="entry name" value="Lambda_DNA-bd_dom_sf"/>
</dbReference>
<comment type="caution">
    <text evidence="5">The sequence shown here is derived from an EMBL/GenBank/DDBJ whole genome shotgun (WGS) entry which is preliminary data.</text>
</comment>
<dbReference type="Gene3D" id="1.10.260.40">
    <property type="entry name" value="lambda repressor-like DNA-binding domains"/>
    <property type="match status" value="1"/>
</dbReference>
<keyword evidence="3" id="KW-0804">Transcription</keyword>
<dbReference type="AlphaFoldDB" id="A0A2A9D4Q3"/>
<dbReference type="Gene3D" id="3.40.50.2300">
    <property type="match status" value="2"/>
</dbReference>
<dbReference type="CDD" id="cd06267">
    <property type="entry name" value="PBP1_LacI_sugar_binding-like"/>
    <property type="match status" value="1"/>
</dbReference>
<dbReference type="CDD" id="cd01392">
    <property type="entry name" value="HTH_LacI"/>
    <property type="match status" value="1"/>
</dbReference>
<evidence type="ECO:0000313" key="5">
    <source>
        <dbReference type="EMBL" id="PFG20932.1"/>
    </source>
</evidence>
<accession>A0A2A9D4Q3</accession>
<evidence type="ECO:0000259" key="4">
    <source>
        <dbReference type="PROSITE" id="PS50932"/>
    </source>
</evidence>
<dbReference type="SUPFAM" id="SSF47413">
    <property type="entry name" value="lambda repressor-like DNA-binding domains"/>
    <property type="match status" value="1"/>
</dbReference>
<protein>
    <submittedName>
        <fullName evidence="5">LacI family transcriptional regulator</fullName>
    </submittedName>
</protein>
<dbReference type="OrthoDB" id="37081at2"/>
<dbReference type="RefSeq" id="WP_098469841.1">
    <property type="nucleotide sequence ID" value="NZ_PDJD01000001.1"/>
</dbReference>
<organism evidence="5 6">
    <name type="scientific">Serinibacter salmoneus</name>
    <dbReference type="NCBI Taxonomy" id="556530"/>
    <lineage>
        <taxon>Bacteria</taxon>
        <taxon>Bacillati</taxon>
        <taxon>Actinomycetota</taxon>
        <taxon>Actinomycetes</taxon>
        <taxon>Micrococcales</taxon>
        <taxon>Beutenbergiaceae</taxon>
        <taxon>Serinibacter</taxon>
    </lineage>
</organism>
<evidence type="ECO:0000256" key="2">
    <source>
        <dbReference type="ARBA" id="ARBA00023125"/>
    </source>
</evidence>
<evidence type="ECO:0000313" key="6">
    <source>
        <dbReference type="Proteomes" id="UP000224915"/>
    </source>
</evidence>
<dbReference type="Pfam" id="PF13377">
    <property type="entry name" value="Peripla_BP_3"/>
    <property type="match status" value="1"/>
</dbReference>
<keyword evidence="2" id="KW-0238">DNA-binding</keyword>
<evidence type="ECO:0000256" key="3">
    <source>
        <dbReference type="ARBA" id="ARBA00023163"/>
    </source>
</evidence>
<dbReference type="PROSITE" id="PS50932">
    <property type="entry name" value="HTH_LACI_2"/>
    <property type="match status" value="1"/>
</dbReference>
<reference evidence="5 6" key="1">
    <citation type="submission" date="2017-10" db="EMBL/GenBank/DDBJ databases">
        <title>Sequencing the genomes of 1000 actinobacteria strains.</title>
        <authorList>
            <person name="Klenk H.-P."/>
        </authorList>
    </citation>
    <scope>NUCLEOTIDE SEQUENCE [LARGE SCALE GENOMIC DNA]</scope>
    <source>
        <strain evidence="5 6">DSM 21801</strain>
    </source>
</reference>
<evidence type="ECO:0000256" key="1">
    <source>
        <dbReference type="ARBA" id="ARBA00023015"/>
    </source>
</evidence>
<dbReference type="Pfam" id="PF00356">
    <property type="entry name" value="LacI"/>
    <property type="match status" value="1"/>
</dbReference>
<dbReference type="GO" id="GO:0000976">
    <property type="term" value="F:transcription cis-regulatory region binding"/>
    <property type="evidence" value="ECO:0007669"/>
    <property type="project" value="TreeGrafter"/>
</dbReference>
<proteinExistence type="predicted"/>
<dbReference type="SUPFAM" id="SSF53822">
    <property type="entry name" value="Periplasmic binding protein-like I"/>
    <property type="match status" value="1"/>
</dbReference>
<dbReference type="InterPro" id="IPR000843">
    <property type="entry name" value="HTH_LacI"/>
</dbReference>
<dbReference type="PANTHER" id="PTHR30146:SF109">
    <property type="entry name" value="HTH-TYPE TRANSCRIPTIONAL REGULATOR GALS"/>
    <property type="match status" value="1"/>
</dbReference>
<dbReference type="PANTHER" id="PTHR30146">
    <property type="entry name" value="LACI-RELATED TRANSCRIPTIONAL REPRESSOR"/>
    <property type="match status" value="1"/>
</dbReference>
<dbReference type="GO" id="GO:0003700">
    <property type="term" value="F:DNA-binding transcription factor activity"/>
    <property type="evidence" value="ECO:0007669"/>
    <property type="project" value="TreeGrafter"/>
</dbReference>
<keyword evidence="1" id="KW-0805">Transcription regulation</keyword>
<name>A0A2A9D4Q3_9MICO</name>
<gene>
    <name evidence="5" type="ORF">ATL40_2549</name>
</gene>
<dbReference type="EMBL" id="PDJD01000001">
    <property type="protein sequence ID" value="PFG20932.1"/>
    <property type="molecule type" value="Genomic_DNA"/>
</dbReference>
<feature type="domain" description="HTH lacI-type" evidence="4">
    <location>
        <begin position="6"/>
        <end position="61"/>
    </location>
</feature>
<dbReference type="SMART" id="SM00354">
    <property type="entry name" value="HTH_LACI"/>
    <property type="match status" value="1"/>
</dbReference>
<dbReference type="InterPro" id="IPR046335">
    <property type="entry name" value="LacI/GalR-like_sensor"/>
</dbReference>
<dbReference type="Proteomes" id="UP000224915">
    <property type="component" value="Unassembled WGS sequence"/>
</dbReference>
<keyword evidence="6" id="KW-1185">Reference proteome</keyword>
<dbReference type="InterPro" id="IPR028082">
    <property type="entry name" value="Peripla_BP_I"/>
</dbReference>
<sequence>MQTARVTRADVARAAGVSTAVVSYVVNGGPRPVAAETATRVREAMATLGYQPDLTARALKRGSSQTLGLILMDTLNPFFAELHQELQRAAAAHGFHLVVGESHGDAQVEQELITELIGRRVDGLLLMSSGERWRSEPVPHPGAPVTVHLDTAGALAGRHTIGPDAQTGARDAVAHLADHGATRIGLVIGPEGLATPDPRLAGWRAELAERGLTEGPIVIEEWSNAGGYRAVRDLLARGDLPEALLVASDAQAIGALRALHEAGIDLPTGCRVASFDGTHAGGYTWPALTSARQPTAAMAAAALEVITDPGRESAHRSFPVDLVIRESCGCPATPPRNA</sequence>